<dbReference type="EMBL" id="HBUF01356800">
    <property type="protein sequence ID" value="CAG6718025.1"/>
    <property type="molecule type" value="Transcribed_RNA"/>
</dbReference>
<protein>
    <submittedName>
        <fullName evidence="1">Uncharacterized protein</fullName>
    </submittedName>
</protein>
<proteinExistence type="predicted"/>
<accession>A0A8D8Y4C9</accession>
<organism evidence="1">
    <name type="scientific">Cacopsylla melanoneura</name>
    <dbReference type="NCBI Taxonomy" id="428564"/>
    <lineage>
        <taxon>Eukaryota</taxon>
        <taxon>Metazoa</taxon>
        <taxon>Ecdysozoa</taxon>
        <taxon>Arthropoda</taxon>
        <taxon>Hexapoda</taxon>
        <taxon>Insecta</taxon>
        <taxon>Pterygota</taxon>
        <taxon>Neoptera</taxon>
        <taxon>Paraneoptera</taxon>
        <taxon>Hemiptera</taxon>
        <taxon>Sternorrhyncha</taxon>
        <taxon>Psylloidea</taxon>
        <taxon>Psyllidae</taxon>
        <taxon>Psyllinae</taxon>
        <taxon>Cacopsylla</taxon>
    </lineage>
</organism>
<reference evidence="1" key="1">
    <citation type="submission" date="2021-05" db="EMBL/GenBank/DDBJ databases">
        <authorList>
            <person name="Alioto T."/>
            <person name="Alioto T."/>
            <person name="Gomez Garrido J."/>
        </authorList>
    </citation>
    <scope>NUCLEOTIDE SEQUENCE</scope>
</reference>
<name>A0A8D8Y4C9_9HEMI</name>
<sequence length="107" mass="12475">MEPMMIDDYNKDYYKALVSYLACTYNSVYKPDSFSLPREALVKEDRWDSNARAGLTGFLLLYPNNILIIHSDSKFVFALLKMWLTLVCVVRGETFVMMGLNFFQDNH</sequence>
<evidence type="ECO:0000313" key="1">
    <source>
        <dbReference type="EMBL" id="CAG6718024.1"/>
    </source>
</evidence>
<dbReference type="AlphaFoldDB" id="A0A8D8Y4C9"/>
<dbReference type="EMBL" id="HBUF01356799">
    <property type="protein sequence ID" value="CAG6718024.1"/>
    <property type="molecule type" value="Transcribed_RNA"/>
</dbReference>